<sequence>MTLQTVVYTSDGVETYDDVAAAVDAPGETWIHASADEAADLAAVTERFGLHSLAVEDVLDENTRPKAEAYDGHTFVLVKTTRLSQRDDVAFGKEIHTQSVGLFVGDGWLVTVAPSELELIAPTAPAWTRNSDRVVDRGADFLAYRVLDAVVDDYFDVLDEIETDIEAVEERVLTHPEPEILEELNGVRRDLLAFRKVAWPAREAVGTLSRGDSPQVAAANEKYFRDVYDHLVQVVDLAETYRDLTSGSRDIYLNAVSQSTNEVMKTLTVVATIFIPLTFVVGVYGMNFAGTPLSMPELGWTYGYPATMLGMALVAALMLTHFRRQGWL</sequence>
<evidence type="ECO:0000256" key="8">
    <source>
        <dbReference type="RuleBase" id="RU362010"/>
    </source>
</evidence>
<dbReference type="PATRIC" id="fig|699431.3.peg.1214"/>
<dbReference type="InterPro" id="IPR045863">
    <property type="entry name" value="CorA_TM1_TM2"/>
</dbReference>
<dbReference type="AlphaFoldDB" id="A0A0P7FUJ7"/>
<comment type="caution">
    <text evidence="9">The sequence shown here is derived from an EMBL/GenBank/DDBJ whole genome shotgun (WGS) entry which is preliminary data.</text>
</comment>
<feature type="transmembrane region" description="Helical" evidence="8">
    <location>
        <begin position="302"/>
        <end position="322"/>
    </location>
</feature>
<proteinExistence type="inferred from homology"/>
<gene>
    <name evidence="8 9" type="primary">corA</name>
    <name evidence="9" type="ORF">SY89_01186</name>
</gene>
<keyword evidence="5 8" id="KW-0812">Transmembrane</keyword>
<evidence type="ECO:0000313" key="9">
    <source>
        <dbReference type="EMBL" id="KPN30453.1"/>
    </source>
</evidence>
<dbReference type="GO" id="GO:0015095">
    <property type="term" value="F:magnesium ion transmembrane transporter activity"/>
    <property type="evidence" value="ECO:0007669"/>
    <property type="project" value="UniProtKB-UniRule"/>
</dbReference>
<dbReference type="Gene3D" id="3.30.460.20">
    <property type="entry name" value="CorA soluble domain-like"/>
    <property type="match status" value="1"/>
</dbReference>
<protein>
    <recommendedName>
        <fullName evidence="8">Magnesium transport protein CorA</fullName>
    </recommendedName>
</protein>
<keyword evidence="10" id="KW-1185">Reference proteome</keyword>
<comment type="function">
    <text evidence="8">Mediates influx of magnesium ions.</text>
</comment>
<dbReference type="GO" id="GO:0000287">
    <property type="term" value="F:magnesium ion binding"/>
    <property type="evidence" value="ECO:0007669"/>
    <property type="project" value="TreeGrafter"/>
</dbReference>
<keyword evidence="7 8" id="KW-0472">Membrane</keyword>
<dbReference type="PANTHER" id="PTHR46494:SF1">
    <property type="entry name" value="CORA FAMILY METAL ION TRANSPORTER (EUROFUNG)"/>
    <property type="match status" value="1"/>
</dbReference>
<dbReference type="Pfam" id="PF01544">
    <property type="entry name" value="CorA"/>
    <property type="match status" value="1"/>
</dbReference>
<comment type="similarity">
    <text evidence="2 8">Belongs to the CorA metal ion transporter (MIT) (TC 1.A.35) family.</text>
</comment>
<dbReference type="RefSeq" id="WP_054583430.1">
    <property type="nucleotide sequence ID" value="NZ_LGUC01000001.1"/>
</dbReference>
<dbReference type="GO" id="GO:0050897">
    <property type="term" value="F:cobalt ion binding"/>
    <property type="evidence" value="ECO:0007669"/>
    <property type="project" value="TreeGrafter"/>
</dbReference>
<evidence type="ECO:0000256" key="1">
    <source>
        <dbReference type="ARBA" id="ARBA00004651"/>
    </source>
</evidence>
<evidence type="ECO:0000256" key="5">
    <source>
        <dbReference type="ARBA" id="ARBA00022692"/>
    </source>
</evidence>
<dbReference type="GO" id="GO:0005886">
    <property type="term" value="C:plasma membrane"/>
    <property type="evidence" value="ECO:0007669"/>
    <property type="project" value="UniProtKB-SubCell"/>
</dbReference>
<keyword evidence="4 8" id="KW-1003">Cell membrane</keyword>
<evidence type="ECO:0000256" key="4">
    <source>
        <dbReference type="ARBA" id="ARBA00022475"/>
    </source>
</evidence>
<keyword evidence="3 8" id="KW-0813">Transport</keyword>
<dbReference type="OrthoDB" id="28779at2157"/>
<keyword evidence="8" id="KW-0406">Ion transport</keyword>
<dbReference type="PANTHER" id="PTHR46494">
    <property type="entry name" value="CORA FAMILY METAL ION TRANSPORTER (EUROFUNG)"/>
    <property type="match status" value="1"/>
</dbReference>
<dbReference type="SUPFAM" id="SSF144083">
    <property type="entry name" value="Magnesium transport protein CorA, transmembrane region"/>
    <property type="match status" value="1"/>
</dbReference>
<evidence type="ECO:0000256" key="6">
    <source>
        <dbReference type="ARBA" id="ARBA00022989"/>
    </source>
</evidence>
<dbReference type="Gene3D" id="1.20.58.340">
    <property type="entry name" value="Magnesium transport protein CorA, transmembrane region"/>
    <property type="match status" value="2"/>
</dbReference>
<dbReference type="FunFam" id="1.20.58.340:FF:000012">
    <property type="entry name" value="Magnesium transport protein CorA"/>
    <property type="match status" value="1"/>
</dbReference>
<evidence type="ECO:0000256" key="7">
    <source>
        <dbReference type="ARBA" id="ARBA00023136"/>
    </source>
</evidence>
<dbReference type="GO" id="GO:0015087">
    <property type="term" value="F:cobalt ion transmembrane transporter activity"/>
    <property type="evidence" value="ECO:0007669"/>
    <property type="project" value="UniProtKB-UniRule"/>
</dbReference>
<evidence type="ECO:0000256" key="2">
    <source>
        <dbReference type="ARBA" id="ARBA00009765"/>
    </source>
</evidence>
<evidence type="ECO:0000313" key="10">
    <source>
        <dbReference type="Proteomes" id="UP000050535"/>
    </source>
</evidence>
<reference evidence="10" key="1">
    <citation type="submission" date="2013-11" db="EMBL/GenBank/DDBJ databases">
        <authorList>
            <person name="Hoang H.T."/>
            <person name="Killian M.L."/>
            <person name="Madson D.M."/>
            <person name="Arruda P.H.E."/>
            <person name="Sun D."/>
            <person name="Schwartz K.J."/>
            <person name="Yoon K."/>
        </authorList>
    </citation>
    <scope>NUCLEOTIDE SEQUENCE [LARGE SCALE GENOMIC DNA]</scope>
    <source>
        <strain evidence="10">CDK2</strain>
    </source>
</reference>
<dbReference type="InterPro" id="IPR002523">
    <property type="entry name" value="MgTranspt_CorA/ZnTranspt_ZntB"/>
</dbReference>
<comment type="subcellular location">
    <subcellularLocation>
        <location evidence="1">Cell membrane</location>
        <topology evidence="1">Multi-pass membrane protein</topology>
    </subcellularLocation>
    <subcellularLocation>
        <location evidence="8">Membrane</location>
        <topology evidence="8">Multi-pass membrane protein</topology>
    </subcellularLocation>
</comment>
<dbReference type="SUPFAM" id="SSF143865">
    <property type="entry name" value="CorA soluble domain-like"/>
    <property type="match status" value="1"/>
</dbReference>
<evidence type="ECO:0000256" key="3">
    <source>
        <dbReference type="ARBA" id="ARBA00022448"/>
    </source>
</evidence>
<name>A0A0P7FUJ7_9EURY</name>
<keyword evidence="6 8" id="KW-1133">Transmembrane helix</keyword>
<accession>A0A0P7FUJ7</accession>
<organism evidence="9 10">
    <name type="scientific">Halolamina pelagica</name>
    <dbReference type="NCBI Taxonomy" id="699431"/>
    <lineage>
        <taxon>Archaea</taxon>
        <taxon>Methanobacteriati</taxon>
        <taxon>Methanobacteriota</taxon>
        <taxon>Stenosarchaea group</taxon>
        <taxon>Halobacteria</taxon>
        <taxon>Halobacteriales</taxon>
        <taxon>Haloferacaceae</taxon>
    </lineage>
</organism>
<dbReference type="InterPro" id="IPR045861">
    <property type="entry name" value="CorA_cytoplasmic_dom"/>
</dbReference>
<dbReference type="EMBL" id="LGUC01000001">
    <property type="protein sequence ID" value="KPN30453.1"/>
    <property type="molecule type" value="Genomic_DNA"/>
</dbReference>
<dbReference type="CDD" id="cd12828">
    <property type="entry name" value="TmCorA-like_1"/>
    <property type="match status" value="1"/>
</dbReference>
<dbReference type="InterPro" id="IPR004488">
    <property type="entry name" value="Mg/Co-transport_prot_CorA"/>
</dbReference>
<dbReference type="STRING" id="699431.SY89_01186"/>
<keyword evidence="8" id="KW-0460">Magnesium</keyword>
<dbReference type="Proteomes" id="UP000050535">
    <property type="component" value="Unassembled WGS sequence"/>
</dbReference>
<dbReference type="NCBIfam" id="TIGR00383">
    <property type="entry name" value="corA"/>
    <property type="match status" value="1"/>
</dbReference>
<feature type="transmembrane region" description="Helical" evidence="8">
    <location>
        <begin position="267"/>
        <end position="290"/>
    </location>
</feature>